<evidence type="ECO:0000313" key="1">
    <source>
        <dbReference type="EMBL" id="RKX65846.1"/>
    </source>
</evidence>
<protein>
    <submittedName>
        <fullName evidence="1">Uncharacterized protein</fullName>
    </submittedName>
</protein>
<comment type="caution">
    <text evidence="1">The sequence shown here is derived from an EMBL/GenBank/DDBJ whole genome shotgun (WGS) entry which is preliminary data.</text>
</comment>
<proteinExistence type="predicted"/>
<name>A0A660S745_UNCT6</name>
<evidence type="ECO:0000313" key="2">
    <source>
        <dbReference type="Proteomes" id="UP000282321"/>
    </source>
</evidence>
<dbReference type="AlphaFoldDB" id="A0A660S745"/>
<gene>
    <name evidence="1" type="ORF">DRP44_05395</name>
</gene>
<organism evidence="1 2">
    <name type="scientific">candidate division TA06 bacterium</name>
    <dbReference type="NCBI Taxonomy" id="2250710"/>
    <lineage>
        <taxon>Bacteria</taxon>
        <taxon>Bacteria division TA06</taxon>
    </lineage>
</organism>
<reference evidence="1 2" key="1">
    <citation type="submission" date="2018-06" db="EMBL/GenBank/DDBJ databases">
        <title>Extensive metabolic versatility and redundancy in microbially diverse, dynamic hydrothermal sediments.</title>
        <authorList>
            <person name="Dombrowski N."/>
            <person name="Teske A."/>
            <person name="Baker B.J."/>
        </authorList>
    </citation>
    <scope>NUCLEOTIDE SEQUENCE [LARGE SCALE GENOMIC DNA]</scope>
    <source>
        <strain evidence="1">B35_G9</strain>
    </source>
</reference>
<accession>A0A660S745</accession>
<sequence>MRSKKISTLFIIALFAVNFIFGQNYFNRKIGLTEKNFISSSDNAIINYFPSISNKNGFMYGKLNYDNDYMMTLNLNISRYSFDISNYVKTTDTITYDIMPEFRYMNMTDFIFGYKARRWQYSLGLSFSNSSFGGDSGNVGLNDLVYIGGIGSSLSSGEKTVDFNMGIKVEKLTCSRNINGNISKNDNRPGYELNIMATIKDGENIFDIYILGSSNAFNFLYNDSIAVYNGEEIYSTRYTINPGISWSRSYADFADIRLNASYFYSSFDVQTYDNSGDTGVVRQKEQFLPRISYQININLYKNIYTSIFGNYKYKIVENNVNSKKTLEKEPKFLYNVGVGYNNGDVSVIVGGERLIENILQSFQNGKFNIPLQLRFYYHLDNISGV</sequence>
<dbReference type="EMBL" id="QNBC01000068">
    <property type="protein sequence ID" value="RKX65846.1"/>
    <property type="molecule type" value="Genomic_DNA"/>
</dbReference>
<dbReference type="Proteomes" id="UP000282321">
    <property type="component" value="Unassembled WGS sequence"/>
</dbReference>